<dbReference type="CDD" id="cd22771">
    <property type="entry name" value="OTU_plant_OTU7-like"/>
    <property type="match status" value="1"/>
</dbReference>
<dbReference type="PROSITE" id="PS50802">
    <property type="entry name" value="OTU"/>
    <property type="match status" value="1"/>
</dbReference>
<protein>
    <recommendedName>
        <fullName evidence="3">OTU domain-containing protein</fullName>
    </recommendedName>
</protein>
<feature type="compositionally biased region" description="Basic and acidic residues" evidence="2">
    <location>
        <begin position="297"/>
        <end position="310"/>
    </location>
</feature>
<feature type="domain" description="OTU" evidence="3">
    <location>
        <begin position="35"/>
        <end position="159"/>
    </location>
</feature>
<feature type="region of interest" description="Disordered" evidence="2">
    <location>
        <begin position="1"/>
        <end position="28"/>
    </location>
</feature>
<dbReference type="Proteomes" id="UP000244005">
    <property type="component" value="Unassembled WGS sequence"/>
</dbReference>
<reference evidence="5" key="1">
    <citation type="journal article" date="2017" name="Cell">
        <title>Insights into land plant evolution garnered from the Marchantia polymorpha genome.</title>
        <authorList>
            <person name="Bowman J.L."/>
            <person name="Kohchi T."/>
            <person name="Yamato K.T."/>
            <person name="Jenkins J."/>
            <person name="Shu S."/>
            <person name="Ishizaki K."/>
            <person name="Yamaoka S."/>
            <person name="Nishihama R."/>
            <person name="Nakamura Y."/>
            <person name="Berger F."/>
            <person name="Adam C."/>
            <person name="Aki S.S."/>
            <person name="Althoff F."/>
            <person name="Araki T."/>
            <person name="Arteaga-Vazquez M.A."/>
            <person name="Balasubrmanian S."/>
            <person name="Barry K."/>
            <person name="Bauer D."/>
            <person name="Boehm C.R."/>
            <person name="Briginshaw L."/>
            <person name="Caballero-Perez J."/>
            <person name="Catarino B."/>
            <person name="Chen F."/>
            <person name="Chiyoda S."/>
            <person name="Chovatia M."/>
            <person name="Davies K.M."/>
            <person name="Delmans M."/>
            <person name="Demura T."/>
            <person name="Dierschke T."/>
            <person name="Dolan L."/>
            <person name="Dorantes-Acosta A.E."/>
            <person name="Eklund D.M."/>
            <person name="Florent S.N."/>
            <person name="Flores-Sandoval E."/>
            <person name="Fujiyama A."/>
            <person name="Fukuzawa H."/>
            <person name="Galik B."/>
            <person name="Grimanelli D."/>
            <person name="Grimwood J."/>
            <person name="Grossniklaus U."/>
            <person name="Hamada T."/>
            <person name="Haseloff J."/>
            <person name="Hetherington A.J."/>
            <person name="Higo A."/>
            <person name="Hirakawa Y."/>
            <person name="Hundley H.N."/>
            <person name="Ikeda Y."/>
            <person name="Inoue K."/>
            <person name="Inoue S.I."/>
            <person name="Ishida S."/>
            <person name="Jia Q."/>
            <person name="Kakita M."/>
            <person name="Kanazawa T."/>
            <person name="Kawai Y."/>
            <person name="Kawashima T."/>
            <person name="Kennedy M."/>
            <person name="Kinose K."/>
            <person name="Kinoshita T."/>
            <person name="Kohara Y."/>
            <person name="Koide E."/>
            <person name="Komatsu K."/>
            <person name="Kopischke S."/>
            <person name="Kubo M."/>
            <person name="Kyozuka J."/>
            <person name="Lagercrantz U."/>
            <person name="Lin S.S."/>
            <person name="Lindquist E."/>
            <person name="Lipzen A.M."/>
            <person name="Lu C.W."/>
            <person name="De Luna E."/>
            <person name="Martienssen R.A."/>
            <person name="Minamino N."/>
            <person name="Mizutani M."/>
            <person name="Mizutani M."/>
            <person name="Mochizuki N."/>
            <person name="Monte I."/>
            <person name="Mosher R."/>
            <person name="Nagasaki H."/>
            <person name="Nakagami H."/>
            <person name="Naramoto S."/>
            <person name="Nishitani K."/>
            <person name="Ohtani M."/>
            <person name="Okamoto T."/>
            <person name="Okumura M."/>
            <person name="Phillips J."/>
            <person name="Pollak B."/>
            <person name="Reinders A."/>
            <person name="Rovekamp M."/>
            <person name="Sano R."/>
            <person name="Sawa S."/>
            <person name="Schmid M.W."/>
            <person name="Shirakawa M."/>
            <person name="Solano R."/>
            <person name="Spunde A."/>
            <person name="Suetsugu N."/>
            <person name="Sugano S."/>
            <person name="Sugiyama A."/>
            <person name="Sun R."/>
            <person name="Suzuki Y."/>
            <person name="Takenaka M."/>
            <person name="Takezawa D."/>
            <person name="Tomogane H."/>
            <person name="Tsuzuki M."/>
            <person name="Ueda T."/>
            <person name="Umeda M."/>
            <person name="Ward J.M."/>
            <person name="Watanabe Y."/>
            <person name="Yazaki K."/>
            <person name="Yokoyama R."/>
            <person name="Yoshitake Y."/>
            <person name="Yotsui I."/>
            <person name="Zachgo S."/>
            <person name="Schmutz J."/>
        </authorList>
    </citation>
    <scope>NUCLEOTIDE SEQUENCE [LARGE SCALE GENOMIC DNA]</scope>
    <source>
        <strain evidence="5">Tak-1</strain>
    </source>
</reference>
<organism evidence="4 5">
    <name type="scientific">Marchantia polymorpha</name>
    <name type="common">Common liverwort</name>
    <name type="synonym">Marchantia aquatica</name>
    <dbReference type="NCBI Taxonomy" id="3197"/>
    <lineage>
        <taxon>Eukaryota</taxon>
        <taxon>Viridiplantae</taxon>
        <taxon>Streptophyta</taxon>
        <taxon>Embryophyta</taxon>
        <taxon>Marchantiophyta</taxon>
        <taxon>Marchantiopsida</taxon>
        <taxon>Marchantiidae</taxon>
        <taxon>Marchantiales</taxon>
        <taxon>Marchantiaceae</taxon>
        <taxon>Marchantia</taxon>
    </lineage>
</organism>
<name>A0A2R6XJ51_MARPO</name>
<evidence type="ECO:0000256" key="1">
    <source>
        <dbReference type="ARBA" id="ARBA00010407"/>
    </source>
</evidence>
<dbReference type="InterPro" id="IPR050704">
    <property type="entry name" value="Peptidase_C85-like"/>
</dbReference>
<sequence>MAPPKTRKAKANNTKTKPRGGENGKMNDQLAPLGLKVVNMTGDGNCFFRSVADQLDGNEEEHPKYRRMVVDYLEEHRPDFEPFLEEETPFDEYCKNMRQDGTWAGHMELQATSLATRCNICIHRILFPRWQIFNFQNPGTPILQLSYHGEEHYNSVRPVDDDGTGPPKLDSVKAATKLVNEAPPAKDGKKQGKKPTKVEGKSPATVKLVMAGSGCSDSAYVKQVLDDCHGDTSAAIEYIIAEKNFSEEIYQSARDMEETLSKAEFEGSKSTELPQFEHELETNNLLLEEALEGISDDESKTKLSKSKEVETGSTARQVVSRNKACPCGSKKKYKVCCGAVQHKPTVTILTSGPERSLSNKARKDKSRAAKASSLVEKSSDRPSCSKETLTTICMEVKVSSCQATFWEQFVHR</sequence>
<evidence type="ECO:0000259" key="3">
    <source>
        <dbReference type="PROSITE" id="PS50802"/>
    </source>
</evidence>
<dbReference type="PANTHER" id="PTHR12419">
    <property type="entry name" value="OTU DOMAIN CONTAINING PROTEIN"/>
    <property type="match status" value="1"/>
</dbReference>
<dbReference type="AlphaFoldDB" id="A0A2R6XJ51"/>
<feature type="region of interest" description="Disordered" evidence="2">
    <location>
        <begin position="351"/>
        <end position="383"/>
    </location>
</feature>
<feature type="region of interest" description="Disordered" evidence="2">
    <location>
        <begin position="296"/>
        <end position="315"/>
    </location>
</feature>
<dbReference type="Pfam" id="PF02338">
    <property type="entry name" value="OTU"/>
    <property type="match status" value="1"/>
</dbReference>
<dbReference type="Pfam" id="PF02810">
    <property type="entry name" value="SEC-C"/>
    <property type="match status" value="1"/>
</dbReference>
<dbReference type="InterPro" id="IPR003323">
    <property type="entry name" value="OTU_dom"/>
</dbReference>
<dbReference type="SUPFAM" id="SSF103642">
    <property type="entry name" value="Sec-C motif"/>
    <property type="match status" value="1"/>
</dbReference>
<dbReference type="Gramene" id="Mp8g03020.1">
    <property type="protein sequence ID" value="Mp8g03020.1.cds"/>
    <property type="gene ID" value="Mp8g03020"/>
</dbReference>
<dbReference type="InterPro" id="IPR038765">
    <property type="entry name" value="Papain-like_cys_pep_sf"/>
</dbReference>
<evidence type="ECO:0000313" key="5">
    <source>
        <dbReference type="Proteomes" id="UP000244005"/>
    </source>
</evidence>
<evidence type="ECO:0000313" key="4">
    <source>
        <dbReference type="EMBL" id="PTQ46145.1"/>
    </source>
</evidence>
<dbReference type="EMBL" id="KZ772684">
    <property type="protein sequence ID" value="PTQ46145.1"/>
    <property type="molecule type" value="Genomic_DNA"/>
</dbReference>
<dbReference type="InterPro" id="IPR004027">
    <property type="entry name" value="SEC_C_motif"/>
</dbReference>
<gene>
    <name evidence="4" type="ORF">MARPO_0012s0095</name>
</gene>
<dbReference type="OrthoDB" id="415023at2759"/>
<keyword evidence="5" id="KW-1185">Reference proteome</keyword>
<proteinExistence type="inferred from homology"/>
<feature type="compositionally biased region" description="Basic residues" evidence="2">
    <location>
        <begin position="1"/>
        <end position="10"/>
    </location>
</feature>
<dbReference type="GO" id="GO:0004843">
    <property type="term" value="F:cysteine-type deubiquitinase activity"/>
    <property type="evidence" value="ECO:0000318"/>
    <property type="project" value="GO_Central"/>
</dbReference>
<dbReference type="Gene3D" id="3.10.450.50">
    <property type="match status" value="1"/>
</dbReference>
<dbReference type="PANTHER" id="PTHR12419:SF7">
    <property type="entry name" value="OTU DOMAIN-CONTAINING PROTEIN 3"/>
    <property type="match status" value="1"/>
</dbReference>
<dbReference type="SUPFAM" id="SSF54001">
    <property type="entry name" value="Cysteine proteinases"/>
    <property type="match status" value="1"/>
</dbReference>
<evidence type="ECO:0000256" key="2">
    <source>
        <dbReference type="SAM" id="MobiDB-lite"/>
    </source>
</evidence>
<feature type="region of interest" description="Disordered" evidence="2">
    <location>
        <begin position="181"/>
        <end position="201"/>
    </location>
</feature>
<dbReference type="Gene3D" id="3.90.70.80">
    <property type="match status" value="1"/>
</dbReference>
<comment type="similarity">
    <text evidence="1">Belongs to the peptidase C85 family.</text>
</comment>
<feature type="compositionally biased region" description="Basic and acidic residues" evidence="2">
    <location>
        <begin position="184"/>
        <end position="200"/>
    </location>
</feature>
<accession>A0A2R6XJ51</accession>